<dbReference type="EMBL" id="CP058554">
    <property type="protein sequence ID" value="QMV75373.1"/>
    <property type="molecule type" value="Genomic_DNA"/>
</dbReference>
<dbReference type="Proteomes" id="UP000515240">
    <property type="component" value="Chromosome"/>
</dbReference>
<gene>
    <name evidence="2" type="ORF">HS961_22460</name>
</gene>
<evidence type="ECO:0000313" key="3">
    <source>
        <dbReference type="Proteomes" id="UP000515240"/>
    </source>
</evidence>
<evidence type="ECO:0008006" key="4">
    <source>
        <dbReference type="Google" id="ProtNLM"/>
    </source>
</evidence>
<keyword evidence="1" id="KW-0732">Signal</keyword>
<name>A0A7G5EMZ8_9BURK</name>
<proteinExistence type="predicted"/>
<keyword evidence="3" id="KW-1185">Reference proteome</keyword>
<sequence>MTSNILIQSAKALFAIGAAASLVACAAFQPDPPEQAVAKRAQGYWDARLKGDVGKTRSYMNEAFRMAVDEKGFAKNYMATFAVAAKVKKVTCEAEKCEVGVNLSVNPPIPGRKMGTIDMYSQQTWLLEDGRWNLYQAP</sequence>
<reference evidence="2 3" key="1">
    <citation type="journal article" date="2020" name="G3 (Bethesda)">
        <title>CeMbio - The Caenorhabditis elegans Microbiome Resource.</title>
        <authorList>
            <person name="Dirksen P."/>
            <person name="Assie A."/>
            <person name="Zimmermann J."/>
            <person name="Zhang F."/>
            <person name="Tietje A.M."/>
            <person name="Marsh S.A."/>
            <person name="Felix M.A."/>
            <person name="Shapira M."/>
            <person name="Kaleta C."/>
            <person name="Schulenburg H."/>
            <person name="Samuel B."/>
        </authorList>
    </citation>
    <scope>NUCLEOTIDE SEQUENCE [LARGE SCALE GENOMIC DNA]</scope>
    <source>
        <strain evidence="2 3">BIGb0172</strain>
    </source>
</reference>
<dbReference type="KEGG" id="cpis:HS961_22460"/>
<accession>A0A7G5EMZ8</accession>
<protein>
    <recommendedName>
        <fullName evidence="4">DUF4878 domain-containing protein</fullName>
    </recommendedName>
</protein>
<dbReference type="AlphaFoldDB" id="A0A7G5EMZ8"/>
<feature type="signal peptide" evidence="1">
    <location>
        <begin position="1"/>
        <end position="26"/>
    </location>
</feature>
<organism evidence="2 3">
    <name type="scientific">Comamonas piscis</name>
    <dbReference type="NCBI Taxonomy" id="1562974"/>
    <lineage>
        <taxon>Bacteria</taxon>
        <taxon>Pseudomonadati</taxon>
        <taxon>Pseudomonadota</taxon>
        <taxon>Betaproteobacteria</taxon>
        <taxon>Burkholderiales</taxon>
        <taxon>Comamonadaceae</taxon>
        <taxon>Comamonas</taxon>
    </lineage>
</organism>
<evidence type="ECO:0000313" key="2">
    <source>
        <dbReference type="EMBL" id="QMV75373.1"/>
    </source>
</evidence>
<evidence type="ECO:0000256" key="1">
    <source>
        <dbReference type="SAM" id="SignalP"/>
    </source>
</evidence>
<dbReference type="RefSeq" id="WP_182325628.1">
    <property type="nucleotide sequence ID" value="NZ_CP058554.1"/>
</dbReference>
<feature type="chain" id="PRO_5028984837" description="DUF4878 domain-containing protein" evidence="1">
    <location>
        <begin position="27"/>
        <end position="138"/>
    </location>
</feature>